<dbReference type="Proteomes" id="UP001159042">
    <property type="component" value="Unassembled WGS sequence"/>
</dbReference>
<organism evidence="1 2">
    <name type="scientific">Exocentrus adspersus</name>
    <dbReference type="NCBI Taxonomy" id="1586481"/>
    <lineage>
        <taxon>Eukaryota</taxon>
        <taxon>Metazoa</taxon>
        <taxon>Ecdysozoa</taxon>
        <taxon>Arthropoda</taxon>
        <taxon>Hexapoda</taxon>
        <taxon>Insecta</taxon>
        <taxon>Pterygota</taxon>
        <taxon>Neoptera</taxon>
        <taxon>Endopterygota</taxon>
        <taxon>Coleoptera</taxon>
        <taxon>Polyphaga</taxon>
        <taxon>Cucujiformia</taxon>
        <taxon>Chrysomeloidea</taxon>
        <taxon>Cerambycidae</taxon>
        <taxon>Lamiinae</taxon>
        <taxon>Acanthocinini</taxon>
        <taxon>Exocentrus</taxon>
    </lineage>
</organism>
<gene>
    <name evidence="1" type="ORF">NQ315_016553</name>
</gene>
<evidence type="ECO:0000313" key="2">
    <source>
        <dbReference type="Proteomes" id="UP001159042"/>
    </source>
</evidence>
<evidence type="ECO:0000313" key="1">
    <source>
        <dbReference type="EMBL" id="KAJ8919453.1"/>
    </source>
</evidence>
<accession>A0AAV8VYP1</accession>
<protein>
    <submittedName>
        <fullName evidence="1">Uncharacterized protein</fullName>
    </submittedName>
</protein>
<dbReference type="AlphaFoldDB" id="A0AAV8VYP1"/>
<sequence>MTQHKLKSKITNQVLERIILNDHLIPSFECFVCRRILKRSINRKTKAVQNIYRCPKPNSGDKNNTWDQHWEIGKCQSKALEILLGKNQPYSNALFEETWKSLFYNKNC</sequence>
<proteinExistence type="predicted"/>
<name>A0AAV8VYP1_9CUCU</name>
<comment type="caution">
    <text evidence="1">The sequence shown here is derived from an EMBL/GenBank/DDBJ whole genome shotgun (WGS) entry which is preliminary data.</text>
</comment>
<dbReference type="EMBL" id="JANEYG010000018">
    <property type="protein sequence ID" value="KAJ8919453.1"/>
    <property type="molecule type" value="Genomic_DNA"/>
</dbReference>
<reference evidence="1 2" key="1">
    <citation type="journal article" date="2023" name="Insect Mol. Biol.">
        <title>Genome sequencing provides insights into the evolution of gene families encoding plant cell wall-degrading enzymes in longhorned beetles.</title>
        <authorList>
            <person name="Shin N.R."/>
            <person name="Okamura Y."/>
            <person name="Kirsch R."/>
            <person name="Pauchet Y."/>
        </authorList>
    </citation>
    <scope>NUCLEOTIDE SEQUENCE [LARGE SCALE GENOMIC DNA]</scope>
    <source>
        <strain evidence="1">EAD_L_NR</strain>
    </source>
</reference>
<keyword evidence="2" id="KW-1185">Reference proteome</keyword>